<keyword evidence="1" id="KW-0812">Transmembrane</keyword>
<dbReference type="RefSeq" id="WP_107933077.1">
    <property type="nucleotide sequence ID" value="NZ_PYWJ01000004.1"/>
</dbReference>
<feature type="transmembrane region" description="Helical" evidence="1">
    <location>
        <begin position="21"/>
        <end position="39"/>
    </location>
</feature>
<evidence type="ECO:0000313" key="2">
    <source>
        <dbReference type="EMBL" id="PYF02868.1"/>
    </source>
</evidence>
<comment type="caution">
    <text evidence="2">The sequence shown here is derived from an EMBL/GenBank/DDBJ whole genome shotgun (WGS) entry which is preliminary data.</text>
</comment>
<evidence type="ECO:0008006" key="4">
    <source>
        <dbReference type="Google" id="ProtNLM"/>
    </source>
</evidence>
<sequence>MKKQVNSKKLINENGLSLIEILASIVILTIILISFMNFFPQMGQKNIQNEHKQTAINIAKIELDKWKSKIEESRDFNSFITNPLAGTYSFIDLDDYVSYNSSTKSIIIDTKSSNSAFNVSVVINTQSDLDSIPKKAYQIQVQIYKANNILVSETYGYLLYER</sequence>
<organism evidence="2 3">
    <name type="scientific">Ureibacillus chungkukjangi</name>
    <dbReference type="NCBI Taxonomy" id="1202712"/>
    <lineage>
        <taxon>Bacteria</taxon>
        <taxon>Bacillati</taxon>
        <taxon>Bacillota</taxon>
        <taxon>Bacilli</taxon>
        <taxon>Bacillales</taxon>
        <taxon>Caryophanaceae</taxon>
        <taxon>Ureibacillus</taxon>
    </lineage>
</organism>
<name>A0A318TIF9_9BACL</name>
<dbReference type="OrthoDB" id="2456766at2"/>
<dbReference type="EMBL" id="QJTJ01000036">
    <property type="protein sequence ID" value="PYF02868.1"/>
    <property type="molecule type" value="Genomic_DNA"/>
</dbReference>
<evidence type="ECO:0000256" key="1">
    <source>
        <dbReference type="SAM" id="Phobius"/>
    </source>
</evidence>
<accession>A0A318TIF9</accession>
<evidence type="ECO:0000313" key="3">
    <source>
        <dbReference type="Proteomes" id="UP000247416"/>
    </source>
</evidence>
<protein>
    <recommendedName>
        <fullName evidence="4">Prepilin-type N-terminal cleavage/methylation domain-containing protein</fullName>
    </recommendedName>
</protein>
<keyword evidence="1" id="KW-1133">Transmembrane helix</keyword>
<dbReference type="AlphaFoldDB" id="A0A318TIF9"/>
<keyword evidence="1" id="KW-0472">Membrane</keyword>
<reference evidence="2 3" key="1">
    <citation type="submission" date="2018-06" db="EMBL/GenBank/DDBJ databases">
        <title>Genomic Encyclopedia of Archaeal and Bacterial Type Strains, Phase II (KMG-II): from individual species to whole genera.</title>
        <authorList>
            <person name="Goeker M."/>
        </authorList>
    </citation>
    <scope>NUCLEOTIDE SEQUENCE [LARGE SCALE GENOMIC DNA]</scope>
    <source>
        <strain evidence="2 3">KACC 16626</strain>
    </source>
</reference>
<dbReference type="Proteomes" id="UP000247416">
    <property type="component" value="Unassembled WGS sequence"/>
</dbReference>
<keyword evidence="3" id="KW-1185">Reference proteome</keyword>
<gene>
    <name evidence="2" type="ORF">BJ095_13629</name>
</gene>
<proteinExistence type="predicted"/>